<dbReference type="EC" id="3.2.1.20" evidence="5"/>
<evidence type="ECO:0000256" key="16">
    <source>
        <dbReference type="ARBA" id="ARBA00025512"/>
    </source>
</evidence>
<evidence type="ECO:0000256" key="15">
    <source>
        <dbReference type="ARBA" id="ARBA00023326"/>
    </source>
</evidence>
<evidence type="ECO:0000256" key="1">
    <source>
        <dbReference type="ARBA" id="ARBA00000448"/>
    </source>
</evidence>
<comment type="subcellular location">
    <subcellularLocation>
        <location evidence="3">Secreted</location>
    </subcellularLocation>
</comment>
<dbReference type="GO" id="GO:2001070">
    <property type="term" value="F:starch binding"/>
    <property type="evidence" value="ECO:0007669"/>
    <property type="project" value="InterPro"/>
</dbReference>
<feature type="signal peptide" evidence="17">
    <location>
        <begin position="1"/>
        <end position="24"/>
    </location>
</feature>
<feature type="domain" description="CBM20" evidence="18">
    <location>
        <begin position="476"/>
        <end position="582"/>
    </location>
</feature>
<dbReference type="InterPro" id="IPR013784">
    <property type="entry name" value="Carb-bd-like_fold"/>
</dbReference>
<dbReference type="AlphaFoldDB" id="A0A2J6QT06"/>
<keyword evidence="9 17" id="KW-0732">Signal</keyword>
<proteinExistence type="inferred from homology"/>
<evidence type="ECO:0000256" key="4">
    <source>
        <dbReference type="ARBA" id="ARBA00007806"/>
    </source>
</evidence>
<dbReference type="Gene3D" id="2.60.40.1760">
    <property type="entry name" value="glycosyl hydrolase (family 31)"/>
    <property type="match status" value="1"/>
</dbReference>
<dbReference type="PROSITE" id="PS00707">
    <property type="entry name" value="GLYCOSYL_HYDROL_F31_2"/>
    <property type="match status" value="1"/>
</dbReference>
<evidence type="ECO:0000313" key="19">
    <source>
        <dbReference type="EMBL" id="PMD29404.1"/>
    </source>
</evidence>
<evidence type="ECO:0000256" key="11">
    <source>
        <dbReference type="ARBA" id="ARBA00023180"/>
    </source>
</evidence>
<dbReference type="GO" id="GO:0004558">
    <property type="term" value="F:alpha-1,4-glucosidase activity"/>
    <property type="evidence" value="ECO:0007669"/>
    <property type="project" value="UniProtKB-EC"/>
</dbReference>
<dbReference type="InterPro" id="IPR000322">
    <property type="entry name" value="Glyco_hydro_31_TIM"/>
</dbReference>
<dbReference type="InterPro" id="IPR002044">
    <property type="entry name" value="CBM20"/>
</dbReference>
<dbReference type="InterPro" id="IPR030459">
    <property type="entry name" value="Glyco_hydro_31_CS"/>
</dbReference>
<dbReference type="InterPro" id="IPR013783">
    <property type="entry name" value="Ig-like_fold"/>
</dbReference>
<keyword evidence="13" id="KW-0326">Glycosidase</keyword>
<name>A0A2J6QT06_HYAVF</name>
<dbReference type="Gene3D" id="2.60.40.10">
    <property type="entry name" value="Immunoglobulins"/>
    <property type="match status" value="1"/>
</dbReference>
<dbReference type="GO" id="GO:0005576">
    <property type="term" value="C:extracellular region"/>
    <property type="evidence" value="ECO:0007669"/>
    <property type="project" value="UniProtKB-SubCell"/>
</dbReference>
<keyword evidence="12" id="KW-0119">Carbohydrate metabolism</keyword>
<dbReference type="InterPro" id="IPR011013">
    <property type="entry name" value="Gal_mutarotase_sf_dom"/>
</dbReference>
<evidence type="ECO:0000256" key="2">
    <source>
        <dbReference type="ARBA" id="ARBA00001657"/>
    </source>
</evidence>
<sequence length="1129" mass="124065">MVTSYGARGLILAATALLSLGTTAQNLESCPGYRASNVVSTGSTLTADLALNGPACNVYGTDLTDLKLVVEYQTDTRLHVQIYDAAQQVYQVPSSVVTRPDSTTSSTASDSALQFNYIASPFSFSVQRQGSKEVIFDSSAASLIFETQYLRLRTSLPNNPNLYGFGEDTDPFRLNTTGYIRTLWSRDAYEVPTGTNLYGNHPIYFEHRVSSQETHGVFFLNSNGIDLKINNTGGTGQYLEYNTLGGIFDFYFLAGPTPVEVAQQYSQIINPPTMMPYWGFGFHQCRYGMQDVYEVADVVFNYSAAGIPLETMWTDIDYMDLRKVFTLDPDRFPLEKVRELVTHLHDNDQHYIMMVDPAVAYQDYPPFIQGYEAGAFMRNADGSVFQGVVWPGITAFPDWFNPNTQDFWNNQFASFFDADTGVDIDGLWIDMNEASNFCVYPCSDPGAFAISNDDPPTPPAIHPYNPLSIPGWPADFQPQCQVPVFFQVNLTTEYGQNVFMSGNVTALGDWAVSNVAPLTADAYSVARPLWELSILFPPSTTISYSYVFQQFNGSFTFEPGNNTITTGPCGSPQQTVEDAWADAGSVGVTVESVIQEVNTFAETSPVTEAAPPTPSGSMLGLPGRNYIDPPYHLHDAAGNISDLTLATDLQHYNGLMEYDTHNLYGTMMSSTSRGAMLNRRPGLRPLVITRSTFAGAGAKVGHWLGDNTATWYDYQISIAESIAFAAIYQLPMVGADVCGYAENTNENLCARWAMLGAFTPFYRNHQSVGTTYHEFYRWPLVAEAARTAIKARYQLLDYLYTAFYHQTVDGTPTLNPMFFLYPEDSNMLAIQAQFFFGSSILVSPVTIENATEVTIYQPDDQFYDFWTYEPIRGLGDWVTLTDVNFTQIPVYIKGGSIISIRVDGANTTTALRALDFNLIVAPGLWGNASGSLYLDDGVSIDQAATSVIQFEYTGTSLSMSGTFDYDAGVKIANVILLGAEAITIPVNKPLTGPFTITLHPNGAPPCPGFTGPVALPGAINAPGDTYIRYKSFPTWNTTQCASECQNTTAYDSRHPAADGTYTPCNFFVVYVKSENGVSQGMFCDLYSQPWNASFATNVGQNRSSDGDVYAISNVYSYTLDPQDPGKVSG</sequence>
<dbReference type="Pfam" id="PF13802">
    <property type="entry name" value="Gal_mutarotas_2"/>
    <property type="match status" value="1"/>
</dbReference>
<evidence type="ECO:0000256" key="13">
    <source>
        <dbReference type="ARBA" id="ARBA00023295"/>
    </source>
</evidence>
<accession>A0A2J6QT06</accession>
<protein>
    <recommendedName>
        <fullName evidence="7">Probable alpha/beta-glucosidase agdC</fullName>
        <ecNumber evidence="5">3.2.1.20</ecNumber>
        <ecNumber evidence="6">3.2.1.21</ecNumber>
    </recommendedName>
</protein>
<dbReference type="GO" id="GO:0000272">
    <property type="term" value="P:polysaccharide catabolic process"/>
    <property type="evidence" value="ECO:0007669"/>
    <property type="project" value="UniProtKB-KW"/>
</dbReference>
<comment type="similarity">
    <text evidence="4">Belongs to the glycosyl hydrolase 31 family.</text>
</comment>
<evidence type="ECO:0000256" key="14">
    <source>
        <dbReference type="ARBA" id="ARBA00023316"/>
    </source>
</evidence>
<dbReference type="InterPro" id="IPR013780">
    <property type="entry name" value="Glyco_hydro_b"/>
</dbReference>
<dbReference type="InterPro" id="IPR048395">
    <property type="entry name" value="Glyco_hydro_31_C"/>
</dbReference>
<dbReference type="CDD" id="cd14752">
    <property type="entry name" value="GH31_N"/>
    <property type="match status" value="1"/>
</dbReference>
<dbReference type="SUPFAM" id="SSF49452">
    <property type="entry name" value="Starch-binding domain-like"/>
    <property type="match status" value="1"/>
</dbReference>
<reference evidence="19 20" key="1">
    <citation type="submission" date="2016-04" db="EMBL/GenBank/DDBJ databases">
        <title>A degradative enzymes factory behind the ericoid mycorrhizal symbiosis.</title>
        <authorList>
            <consortium name="DOE Joint Genome Institute"/>
            <person name="Martino E."/>
            <person name="Morin E."/>
            <person name="Grelet G."/>
            <person name="Kuo A."/>
            <person name="Kohler A."/>
            <person name="Daghino S."/>
            <person name="Barry K."/>
            <person name="Choi C."/>
            <person name="Cichocki N."/>
            <person name="Clum A."/>
            <person name="Copeland A."/>
            <person name="Hainaut M."/>
            <person name="Haridas S."/>
            <person name="Labutti K."/>
            <person name="Lindquist E."/>
            <person name="Lipzen A."/>
            <person name="Khouja H.-R."/>
            <person name="Murat C."/>
            <person name="Ohm R."/>
            <person name="Olson A."/>
            <person name="Spatafora J."/>
            <person name="Veneault-Fourrey C."/>
            <person name="Henrissat B."/>
            <person name="Grigoriev I."/>
            <person name="Martin F."/>
            <person name="Perotto S."/>
        </authorList>
    </citation>
    <scope>NUCLEOTIDE SEQUENCE [LARGE SCALE GENOMIC DNA]</scope>
    <source>
        <strain evidence="19 20">F</strain>
    </source>
</reference>
<dbReference type="OrthoDB" id="5839090at2759"/>
<dbReference type="GO" id="GO:0008422">
    <property type="term" value="F:beta-glucosidase activity"/>
    <property type="evidence" value="ECO:0007669"/>
    <property type="project" value="UniProtKB-EC"/>
</dbReference>
<dbReference type="Pfam" id="PF01055">
    <property type="entry name" value="Glyco_hydro_31_2nd"/>
    <property type="match status" value="1"/>
</dbReference>
<dbReference type="STRING" id="1149755.A0A2J6QT06"/>
<dbReference type="InterPro" id="IPR030458">
    <property type="entry name" value="Glyco_hydro_31_AS"/>
</dbReference>
<evidence type="ECO:0000259" key="18">
    <source>
        <dbReference type="PROSITE" id="PS51166"/>
    </source>
</evidence>
<keyword evidence="8" id="KW-0964">Secreted</keyword>
<evidence type="ECO:0000256" key="12">
    <source>
        <dbReference type="ARBA" id="ARBA00023277"/>
    </source>
</evidence>
<dbReference type="SUPFAM" id="SSF51445">
    <property type="entry name" value="(Trans)glycosidases"/>
    <property type="match status" value="1"/>
</dbReference>
<evidence type="ECO:0000256" key="5">
    <source>
        <dbReference type="ARBA" id="ARBA00012741"/>
    </source>
</evidence>
<evidence type="ECO:0000313" key="20">
    <source>
        <dbReference type="Proteomes" id="UP000235786"/>
    </source>
</evidence>
<dbReference type="CDD" id="cd06602">
    <property type="entry name" value="GH31_MGAM_SI_GAA"/>
    <property type="match status" value="1"/>
</dbReference>
<dbReference type="InterPro" id="IPR025887">
    <property type="entry name" value="Glyco_hydro_31_N_dom"/>
</dbReference>
<evidence type="ECO:0000256" key="7">
    <source>
        <dbReference type="ARBA" id="ARBA00014002"/>
    </source>
</evidence>
<keyword evidence="14" id="KW-0961">Cell wall biogenesis/degradation</keyword>
<evidence type="ECO:0000256" key="17">
    <source>
        <dbReference type="SAM" id="SignalP"/>
    </source>
</evidence>
<evidence type="ECO:0000256" key="8">
    <source>
        <dbReference type="ARBA" id="ARBA00022525"/>
    </source>
</evidence>
<dbReference type="SUPFAM" id="SSF74650">
    <property type="entry name" value="Galactose mutarotase-like"/>
    <property type="match status" value="1"/>
</dbReference>
<dbReference type="Pfam" id="PF21365">
    <property type="entry name" value="Glyco_hydro_31_3rd"/>
    <property type="match status" value="1"/>
</dbReference>
<dbReference type="SUPFAM" id="SSF51011">
    <property type="entry name" value="Glycosyl hydrolase domain"/>
    <property type="match status" value="1"/>
</dbReference>
<dbReference type="Proteomes" id="UP000235786">
    <property type="component" value="Unassembled WGS sequence"/>
</dbReference>
<evidence type="ECO:0000256" key="10">
    <source>
        <dbReference type="ARBA" id="ARBA00022801"/>
    </source>
</evidence>
<dbReference type="SMART" id="SM01065">
    <property type="entry name" value="CBM_2"/>
    <property type="match status" value="1"/>
</dbReference>
<keyword evidence="15" id="KW-0624">Polysaccharide degradation</keyword>
<organism evidence="19 20">
    <name type="scientific">Hyaloscypha variabilis (strain UAMH 11265 / GT02V1 / F)</name>
    <name type="common">Meliniomyces variabilis</name>
    <dbReference type="NCBI Taxonomy" id="1149755"/>
    <lineage>
        <taxon>Eukaryota</taxon>
        <taxon>Fungi</taxon>
        <taxon>Dikarya</taxon>
        <taxon>Ascomycota</taxon>
        <taxon>Pezizomycotina</taxon>
        <taxon>Leotiomycetes</taxon>
        <taxon>Helotiales</taxon>
        <taxon>Hyaloscyphaceae</taxon>
        <taxon>Hyaloscypha</taxon>
        <taxon>Hyaloscypha variabilis</taxon>
    </lineage>
</organism>
<comment type="catalytic activity">
    <reaction evidence="2">
        <text>Hydrolysis of terminal, non-reducing (1-&gt;4)-linked alpha-D-glucose residues with release of alpha-D-glucose.</text>
        <dbReference type="EC" id="3.2.1.20"/>
    </reaction>
</comment>
<dbReference type="Gene3D" id="3.20.20.80">
    <property type="entry name" value="Glycosidases"/>
    <property type="match status" value="2"/>
</dbReference>
<evidence type="ECO:0000256" key="9">
    <source>
        <dbReference type="ARBA" id="ARBA00022729"/>
    </source>
</evidence>
<feature type="chain" id="PRO_5014327142" description="Probable alpha/beta-glucosidase agdC" evidence="17">
    <location>
        <begin position="25"/>
        <end position="1129"/>
    </location>
</feature>
<dbReference type="PROSITE" id="PS51166">
    <property type="entry name" value="CBM20"/>
    <property type="match status" value="1"/>
</dbReference>
<dbReference type="Gene3D" id="2.60.40.1180">
    <property type="entry name" value="Golgi alpha-mannosidase II"/>
    <property type="match status" value="2"/>
</dbReference>
<keyword evidence="20" id="KW-1185">Reference proteome</keyword>
<gene>
    <name evidence="19" type="ORF">L207DRAFT_238248</name>
</gene>
<dbReference type="PANTHER" id="PTHR22762:SF67">
    <property type="entry name" value="ALPHA_BETA-GLUCOSIDASE AGDC-RELATED"/>
    <property type="match status" value="1"/>
</dbReference>
<dbReference type="GO" id="GO:0071555">
    <property type="term" value="P:cell wall organization"/>
    <property type="evidence" value="ECO:0007669"/>
    <property type="project" value="UniProtKB-KW"/>
</dbReference>
<keyword evidence="11" id="KW-0325">Glycoprotein</keyword>
<evidence type="ECO:0000256" key="6">
    <source>
        <dbReference type="ARBA" id="ARBA00012744"/>
    </source>
</evidence>
<dbReference type="InterPro" id="IPR017853">
    <property type="entry name" value="GH"/>
</dbReference>
<dbReference type="Pfam" id="PF00686">
    <property type="entry name" value="CBM_20"/>
    <property type="match status" value="1"/>
</dbReference>
<evidence type="ECO:0000256" key="3">
    <source>
        <dbReference type="ARBA" id="ARBA00004613"/>
    </source>
</evidence>
<keyword evidence="10 19" id="KW-0378">Hydrolase</keyword>
<dbReference type="PROSITE" id="PS00129">
    <property type="entry name" value="GLYCOSYL_HYDROL_F31_1"/>
    <property type="match status" value="1"/>
</dbReference>
<dbReference type="EMBL" id="KZ613974">
    <property type="protein sequence ID" value="PMD29404.1"/>
    <property type="molecule type" value="Genomic_DNA"/>
</dbReference>
<comment type="function">
    <text evidence="16">Glucosidase involved in the degradation of cellulosic biomass. Has both alpha- and beta-glucosidase activity.</text>
</comment>
<dbReference type="PANTHER" id="PTHR22762">
    <property type="entry name" value="ALPHA-GLUCOSIDASE"/>
    <property type="match status" value="1"/>
</dbReference>
<dbReference type="EC" id="3.2.1.21" evidence="6"/>
<comment type="catalytic activity">
    <reaction evidence="1">
        <text>Hydrolysis of terminal, non-reducing beta-D-glucosyl residues with release of beta-D-glucose.</text>
        <dbReference type="EC" id="3.2.1.21"/>
    </reaction>
</comment>